<dbReference type="RefSeq" id="WP_086534780.1">
    <property type="nucleotide sequence ID" value="NZ_NGFO01000007.1"/>
</dbReference>
<sequence length="416" mass="44593">MTDTAAPTAPVYLEPATATDSELDERFAPVFRRIAEGNLERERKREFAHDQVSWLKAAGLGRIRIPVADGGLGASLEQTFALLAALAEADANVAHVWRNHLAFVEDRLNAPRSAANDRWISRFLAGEFVGGGWTEANNGTLAAMATTIRPDGNGHRVTGAKFYATGSLFADWLDVIGRTDDGTLLTALVRRDHPGVELVDDWTGFGQQTTASGTANYTDVPAEDGDVFPVTERFAYQGHFYQVAILAVLTGIVRATLRDGVTALRSRGRNYPQGLDPVPASDPQLLQVIGGVSAYGFGAESALRQTARELDRLAAAHAADDSVERARLIRTAQVATDQAQLVIIDAALNATTEVFDALGASGVSTSALLDRHWRNARTLASHNPRVYKARILGDWVVNGADPVPDLFAAGRGGQGN</sequence>
<protein>
    <submittedName>
        <fullName evidence="5">Acyl-CoA dehydrogenase</fullName>
    </submittedName>
</protein>
<dbReference type="Gene3D" id="1.20.140.10">
    <property type="entry name" value="Butyryl-CoA Dehydrogenase, subunit A, domain 3"/>
    <property type="match status" value="1"/>
</dbReference>
<feature type="domain" description="Acyl-CoA dehydrogenase C-terminal" evidence="4">
    <location>
        <begin position="246"/>
        <end position="382"/>
    </location>
</feature>
<dbReference type="InterPro" id="IPR050741">
    <property type="entry name" value="Acyl-CoA_dehydrogenase"/>
</dbReference>
<dbReference type="InterPro" id="IPR037069">
    <property type="entry name" value="AcylCoA_DH/ox_N_sf"/>
</dbReference>
<comment type="caution">
    <text evidence="5">The sequence shown here is derived from an EMBL/GenBank/DDBJ whole genome shotgun (WGS) entry which is preliminary data.</text>
</comment>
<dbReference type="OrthoDB" id="571684at2"/>
<accession>A0A243QDG4</accession>
<dbReference type="GO" id="GO:0005737">
    <property type="term" value="C:cytoplasm"/>
    <property type="evidence" value="ECO:0007669"/>
    <property type="project" value="TreeGrafter"/>
</dbReference>
<dbReference type="InterPro" id="IPR009100">
    <property type="entry name" value="AcylCoA_DH/oxidase_NM_dom_sf"/>
</dbReference>
<keyword evidence="1" id="KW-0560">Oxidoreductase</keyword>
<evidence type="ECO:0000256" key="2">
    <source>
        <dbReference type="ARBA" id="ARBA00049661"/>
    </source>
</evidence>
<dbReference type="STRING" id="417102.CA982_07840"/>
<dbReference type="InterPro" id="IPR013107">
    <property type="entry name" value="Acyl-CoA_DH_C"/>
</dbReference>
<dbReference type="InterPro" id="IPR013786">
    <property type="entry name" value="AcylCoA_DH/ox_N"/>
</dbReference>
<reference evidence="5 6" key="1">
    <citation type="submission" date="2017-05" db="EMBL/GenBank/DDBJ databases">
        <title>Biotechnological potential of actinobacteria isolated from South African environments.</title>
        <authorList>
            <person name="Le Roes-Hill M."/>
            <person name="Prins A."/>
            <person name="Durrell K.A."/>
        </authorList>
    </citation>
    <scope>NUCLEOTIDE SEQUENCE [LARGE SCALE GENOMIC DNA]</scope>
    <source>
        <strain evidence="5">BS2</strain>
    </source>
</reference>
<dbReference type="Gene3D" id="2.40.110.10">
    <property type="entry name" value="Butyryl-CoA Dehydrogenase, subunit A, domain 2"/>
    <property type="match status" value="1"/>
</dbReference>
<feature type="domain" description="Acyl-CoA dehydrogenase/oxidase N-terminal" evidence="3">
    <location>
        <begin position="33"/>
        <end position="127"/>
    </location>
</feature>
<dbReference type="Pfam" id="PF08028">
    <property type="entry name" value="Acyl-CoA_dh_2"/>
    <property type="match status" value="1"/>
</dbReference>
<evidence type="ECO:0000259" key="3">
    <source>
        <dbReference type="Pfam" id="PF02771"/>
    </source>
</evidence>
<dbReference type="EMBL" id="NGFO01000007">
    <property type="protein sequence ID" value="OUC79365.1"/>
    <property type="molecule type" value="Genomic_DNA"/>
</dbReference>
<dbReference type="Gene3D" id="1.10.540.10">
    <property type="entry name" value="Acyl-CoA dehydrogenase/oxidase, N-terminal domain"/>
    <property type="match status" value="1"/>
</dbReference>
<evidence type="ECO:0000313" key="5">
    <source>
        <dbReference type="EMBL" id="OUC79365.1"/>
    </source>
</evidence>
<dbReference type="PANTHER" id="PTHR48083:SF19">
    <property type="entry name" value="FLAVIN-DEPENDENT MONOOXYGENASE, OXYGENASE SUBUNIT HSAA"/>
    <property type="match status" value="1"/>
</dbReference>
<dbReference type="GO" id="GO:0003995">
    <property type="term" value="F:acyl-CoA dehydrogenase activity"/>
    <property type="evidence" value="ECO:0007669"/>
    <property type="project" value="TreeGrafter"/>
</dbReference>
<dbReference type="SUPFAM" id="SSF56645">
    <property type="entry name" value="Acyl-CoA dehydrogenase NM domain-like"/>
    <property type="match status" value="1"/>
</dbReference>
<keyword evidence="6" id="KW-1185">Reference proteome</keyword>
<comment type="similarity">
    <text evidence="2">Belongs to the HpaH/HsaA monooxygenase family.</text>
</comment>
<dbReference type="InterPro" id="IPR036250">
    <property type="entry name" value="AcylCo_DH-like_C"/>
</dbReference>
<dbReference type="PANTHER" id="PTHR48083">
    <property type="entry name" value="MEDIUM-CHAIN SPECIFIC ACYL-COA DEHYDROGENASE, MITOCHONDRIAL-RELATED"/>
    <property type="match status" value="1"/>
</dbReference>
<dbReference type="AlphaFoldDB" id="A0A243QDG4"/>
<dbReference type="GO" id="GO:0033539">
    <property type="term" value="P:fatty acid beta-oxidation using acyl-CoA dehydrogenase"/>
    <property type="evidence" value="ECO:0007669"/>
    <property type="project" value="TreeGrafter"/>
</dbReference>
<name>A0A243QDG4_9ACTN</name>
<dbReference type="Proteomes" id="UP000194632">
    <property type="component" value="Unassembled WGS sequence"/>
</dbReference>
<evidence type="ECO:0000313" key="6">
    <source>
        <dbReference type="Proteomes" id="UP000194632"/>
    </source>
</evidence>
<dbReference type="SUPFAM" id="SSF47203">
    <property type="entry name" value="Acyl-CoA dehydrogenase C-terminal domain-like"/>
    <property type="match status" value="1"/>
</dbReference>
<proteinExistence type="inferred from homology"/>
<evidence type="ECO:0000259" key="4">
    <source>
        <dbReference type="Pfam" id="PF08028"/>
    </source>
</evidence>
<dbReference type="GO" id="GO:0016712">
    <property type="term" value="F:oxidoreductase activity, acting on paired donors, with incorporation or reduction of molecular oxygen, reduced flavin or flavoprotein as one donor, and incorporation of one atom of oxygen"/>
    <property type="evidence" value="ECO:0007669"/>
    <property type="project" value="TreeGrafter"/>
</dbReference>
<dbReference type="PIRSF" id="PIRSF016578">
    <property type="entry name" value="HsaA"/>
    <property type="match status" value="1"/>
</dbReference>
<gene>
    <name evidence="5" type="ORF">CA982_07840</name>
</gene>
<dbReference type="InterPro" id="IPR046373">
    <property type="entry name" value="Acyl-CoA_Oxase/DH_mid-dom_sf"/>
</dbReference>
<dbReference type="Pfam" id="PF02771">
    <property type="entry name" value="Acyl-CoA_dh_N"/>
    <property type="match status" value="1"/>
</dbReference>
<organism evidence="5 6">
    <name type="scientific">Gordonia lacunae</name>
    <dbReference type="NCBI Taxonomy" id="417102"/>
    <lineage>
        <taxon>Bacteria</taxon>
        <taxon>Bacillati</taxon>
        <taxon>Actinomycetota</taxon>
        <taxon>Actinomycetes</taxon>
        <taxon>Mycobacteriales</taxon>
        <taxon>Gordoniaceae</taxon>
        <taxon>Gordonia</taxon>
    </lineage>
</organism>
<evidence type="ECO:0000256" key="1">
    <source>
        <dbReference type="ARBA" id="ARBA00023002"/>
    </source>
</evidence>
<dbReference type="GO" id="GO:0050660">
    <property type="term" value="F:flavin adenine dinucleotide binding"/>
    <property type="evidence" value="ECO:0007669"/>
    <property type="project" value="InterPro"/>
</dbReference>